<evidence type="ECO:0000313" key="1">
    <source>
        <dbReference type="EMBL" id="VDK25449.1"/>
    </source>
</evidence>
<dbReference type="OrthoDB" id="10396674at2759"/>
<dbReference type="AlphaFoldDB" id="A0A0M3JDB3"/>
<evidence type="ECO:0000313" key="3">
    <source>
        <dbReference type="WBParaSite" id="ASIM_0000559901-mRNA-1"/>
    </source>
</evidence>
<proteinExistence type="predicted"/>
<accession>A0A0M3JDB3</accession>
<reference evidence="3" key="1">
    <citation type="submission" date="2017-02" db="UniProtKB">
        <authorList>
            <consortium name="WormBaseParasite"/>
        </authorList>
    </citation>
    <scope>IDENTIFICATION</scope>
</reference>
<dbReference type="Proteomes" id="UP000267096">
    <property type="component" value="Unassembled WGS sequence"/>
</dbReference>
<evidence type="ECO:0000313" key="2">
    <source>
        <dbReference type="Proteomes" id="UP000267096"/>
    </source>
</evidence>
<organism evidence="3">
    <name type="scientific">Anisakis simplex</name>
    <name type="common">Herring worm</name>
    <dbReference type="NCBI Taxonomy" id="6269"/>
    <lineage>
        <taxon>Eukaryota</taxon>
        <taxon>Metazoa</taxon>
        <taxon>Ecdysozoa</taxon>
        <taxon>Nematoda</taxon>
        <taxon>Chromadorea</taxon>
        <taxon>Rhabditida</taxon>
        <taxon>Spirurina</taxon>
        <taxon>Ascaridomorpha</taxon>
        <taxon>Ascaridoidea</taxon>
        <taxon>Anisakidae</taxon>
        <taxon>Anisakis</taxon>
        <taxon>Anisakis simplex complex</taxon>
    </lineage>
</organism>
<keyword evidence="2" id="KW-1185">Reference proteome</keyword>
<dbReference type="WBParaSite" id="ASIM_0000559901-mRNA-1">
    <property type="protein sequence ID" value="ASIM_0000559901-mRNA-1"/>
    <property type="gene ID" value="ASIM_0000559901"/>
</dbReference>
<name>A0A0M3JDB3_ANISI</name>
<sequence>MKDSSERRICSHCLVFSDAEVDVVPTHESDDLRAYNHLKSGEMQEAGINLRCSVERCTLRLSSADSDDFCAAFKFEM</sequence>
<gene>
    <name evidence="1" type="ORF">ASIM_LOCUS5396</name>
</gene>
<reference evidence="1 2" key="2">
    <citation type="submission" date="2018-11" db="EMBL/GenBank/DDBJ databases">
        <authorList>
            <consortium name="Pathogen Informatics"/>
        </authorList>
    </citation>
    <scope>NUCLEOTIDE SEQUENCE [LARGE SCALE GENOMIC DNA]</scope>
</reference>
<protein>
    <submittedName>
        <fullName evidence="3">Zf-AD domain-containing protein</fullName>
    </submittedName>
</protein>
<dbReference type="EMBL" id="UYRR01010485">
    <property type="protein sequence ID" value="VDK25449.1"/>
    <property type="molecule type" value="Genomic_DNA"/>
</dbReference>